<organism evidence="2">
    <name type="scientific">gut metagenome</name>
    <dbReference type="NCBI Taxonomy" id="749906"/>
    <lineage>
        <taxon>unclassified sequences</taxon>
        <taxon>metagenomes</taxon>
        <taxon>organismal metagenomes</taxon>
    </lineage>
</organism>
<evidence type="ECO:0008006" key="3">
    <source>
        <dbReference type="Google" id="ProtNLM"/>
    </source>
</evidence>
<dbReference type="EMBL" id="AMCI01004409">
    <property type="protein sequence ID" value="EJW98157.1"/>
    <property type="molecule type" value="Genomic_DNA"/>
</dbReference>
<accession>J9G8R9</accession>
<dbReference type="InterPro" id="IPR025635">
    <property type="entry name" value="DUF4293"/>
</dbReference>
<feature type="transmembrane region" description="Helical" evidence="1">
    <location>
        <begin position="83"/>
        <end position="104"/>
    </location>
</feature>
<dbReference type="AlphaFoldDB" id="J9G8R9"/>
<evidence type="ECO:0000256" key="1">
    <source>
        <dbReference type="SAM" id="Phobius"/>
    </source>
</evidence>
<protein>
    <recommendedName>
        <fullName evidence="3">DUF4293 family protein</fullName>
    </recommendedName>
</protein>
<dbReference type="Pfam" id="PF14126">
    <property type="entry name" value="DUF4293"/>
    <property type="match status" value="1"/>
</dbReference>
<gene>
    <name evidence="2" type="ORF">EVA_13735</name>
</gene>
<keyword evidence="1" id="KW-0472">Membrane</keyword>
<name>J9G8R9_9ZZZZ</name>
<feature type="transmembrane region" description="Helical" evidence="1">
    <location>
        <begin position="26"/>
        <end position="46"/>
    </location>
</feature>
<keyword evidence="1" id="KW-0812">Transmembrane</keyword>
<sequence>RDAAVVYQLTSWAIADMKGKAMAHPWGMVSLAVIVVIFSFVCLMAYRNRLRQIALSNLLISMILIYTLAYVAYGYAYGTSLGLAFLPQWGLVFPALSLVFAFLARRGVCKDEALVRAADRIR</sequence>
<keyword evidence="1" id="KW-1133">Transmembrane helix</keyword>
<evidence type="ECO:0000313" key="2">
    <source>
        <dbReference type="EMBL" id="EJW98157.1"/>
    </source>
</evidence>
<proteinExistence type="predicted"/>
<feature type="non-terminal residue" evidence="2">
    <location>
        <position position="1"/>
    </location>
</feature>
<feature type="transmembrane region" description="Helical" evidence="1">
    <location>
        <begin position="58"/>
        <end position="77"/>
    </location>
</feature>
<reference evidence="2" key="1">
    <citation type="journal article" date="2012" name="PLoS ONE">
        <title>Gene sets for utilization of primary and secondary nutrition supplies in the distal gut of endangered iberian lynx.</title>
        <authorList>
            <person name="Alcaide M."/>
            <person name="Messina E."/>
            <person name="Richter M."/>
            <person name="Bargiela R."/>
            <person name="Peplies J."/>
            <person name="Huws S.A."/>
            <person name="Newbold C.J."/>
            <person name="Golyshin P.N."/>
            <person name="Simon M.A."/>
            <person name="Lopez G."/>
            <person name="Yakimov M.M."/>
            <person name="Ferrer M."/>
        </authorList>
    </citation>
    <scope>NUCLEOTIDE SEQUENCE</scope>
</reference>
<comment type="caution">
    <text evidence="2">The sequence shown here is derived from an EMBL/GenBank/DDBJ whole genome shotgun (WGS) entry which is preliminary data.</text>
</comment>